<feature type="region of interest" description="Disordered" evidence="1">
    <location>
        <begin position="266"/>
        <end position="379"/>
    </location>
</feature>
<keyword evidence="3" id="KW-1185">Reference proteome</keyword>
<organism evidence="2">
    <name type="scientific">Rosellinia necatrix</name>
    <name type="common">White root-rot fungus</name>
    <dbReference type="NCBI Taxonomy" id="77044"/>
    <lineage>
        <taxon>Eukaryota</taxon>
        <taxon>Fungi</taxon>
        <taxon>Dikarya</taxon>
        <taxon>Ascomycota</taxon>
        <taxon>Pezizomycotina</taxon>
        <taxon>Sordariomycetes</taxon>
        <taxon>Xylariomycetidae</taxon>
        <taxon>Xylariales</taxon>
        <taxon>Xylariaceae</taxon>
        <taxon>Rosellinia</taxon>
    </lineage>
</organism>
<evidence type="ECO:0000313" key="3">
    <source>
        <dbReference type="Proteomes" id="UP000054516"/>
    </source>
</evidence>
<dbReference type="EMBL" id="DF977474">
    <property type="protein sequence ID" value="GAW26357.1"/>
    <property type="molecule type" value="Genomic_DNA"/>
</dbReference>
<feature type="compositionally biased region" description="Polar residues" evidence="1">
    <location>
        <begin position="1"/>
        <end position="15"/>
    </location>
</feature>
<feature type="compositionally biased region" description="Low complexity" evidence="1">
    <location>
        <begin position="32"/>
        <end position="44"/>
    </location>
</feature>
<feature type="compositionally biased region" description="Low complexity" evidence="1">
    <location>
        <begin position="172"/>
        <end position="185"/>
    </location>
</feature>
<protein>
    <submittedName>
        <fullName evidence="2">Putative DNA replication ATP-dependent helicase Dna2</fullName>
    </submittedName>
</protein>
<evidence type="ECO:0000313" key="2">
    <source>
        <dbReference type="EMBL" id="GAW26357.1"/>
    </source>
</evidence>
<sequence>MPLQKSFSDQDGSTKTRQRWHKSMSHSALGQRSTAASAPASRPRPLGRVADATKQKINSFNFVPPTEESTQENTPGERMKQTSVDENDNPLGRDPVPLLPRDLPSDLPSDSMKHLRTPVHRLAWQDLIGDSDAKGQEEDASPQEKIGWDTRQKPMYGVSPMPRKRGSKRARSSSPVSSPAVSSRSMTPAVNIKRLSAALKSPRADPAIELWDRFSVCGSAATTPSGPNNPALAQAMLSSSPQPTKLIGTGRGDASLRRTISCGANWPKRRRTERTETPSISFAIEESPTSDSKSSMVNALLKSVTGELSRSRTTRTRPEVPESPSPRKKRYNPADHLSGSPKRRVSPSKPMTRRLTGASGVSKEPRAADSLSDYGDDDFDDDTLMSLDVDVSPTLNEGSQPLSSRTRMGLFADMDPALKHTSRPPPPPQTPVSRQNSDPKNPAAQSADTLLDEFADLDDDVFADADDLLSQIDSACDTGRRAAGSQAHNPANAVSQGSVFDEPAEDVYGDDFGGDFDFEAAEIAATQSTKQSSGSVPFVRKSCAQYRVIYPLM</sequence>
<dbReference type="GO" id="GO:0004386">
    <property type="term" value="F:helicase activity"/>
    <property type="evidence" value="ECO:0007669"/>
    <property type="project" value="UniProtKB-KW"/>
</dbReference>
<feature type="region of interest" description="Disordered" evidence="1">
    <location>
        <begin position="416"/>
        <end position="445"/>
    </location>
</feature>
<keyword evidence="2" id="KW-0347">Helicase</keyword>
<proteinExistence type="predicted"/>
<dbReference type="OMA" id="FIHAPMP"/>
<feature type="region of interest" description="Disordered" evidence="1">
    <location>
        <begin position="1"/>
        <end position="190"/>
    </location>
</feature>
<name>A0A1S8A8H3_ROSNE</name>
<gene>
    <name evidence="2" type="ORF">SAMD00023353_2900330</name>
</gene>
<reference evidence="2" key="1">
    <citation type="submission" date="2016-03" db="EMBL/GenBank/DDBJ databases">
        <title>Draft genome sequence of Rosellinia necatrix.</title>
        <authorList>
            <person name="Kanematsu S."/>
        </authorList>
    </citation>
    <scope>NUCLEOTIDE SEQUENCE [LARGE SCALE GENOMIC DNA]</scope>
    <source>
        <strain evidence="2">W97</strain>
    </source>
</reference>
<accession>A0A1S8A8H3</accession>
<feature type="compositionally biased region" description="Basic residues" evidence="1">
    <location>
        <begin position="162"/>
        <end position="171"/>
    </location>
</feature>
<keyword evidence="2" id="KW-0547">Nucleotide-binding</keyword>
<feature type="compositionally biased region" description="Polar residues" evidence="1">
    <location>
        <begin position="287"/>
        <end position="297"/>
    </location>
</feature>
<feature type="compositionally biased region" description="Polar residues" evidence="1">
    <location>
        <begin position="55"/>
        <end position="74"/>
    </location>
</feature>
<dbReference type="AlphaFoldDB" id="A0A1S8A8H3"/>
<dbReference type="OrthoDB" id="6513042at2759"/>
<feature type="compositionally biased region" description="Polar residues" evidence="1">
    <location>
        <begin position="436"/>
        <end position="445"/>
    </location>
</feature>
<feature type="compositionally biased region" description="Low complexity" evidence="1">
    <location>
        <begin position="90"/>
        <end position="110"/>
    </location>
</feature>
<evidence type="ECO:0000256" key="1">
    <source>
        <dbReference type="SAM" id="MobiDB-lite"/>
    </source>
</evidence>
<keyword evidence="2" id="KW-0378">Hydrolase</keyword>
<dbReference type="STRING" id="77044.A0A1S8A8H3"/>
<dbReference type="Proteomes" id="UP000054516">
    <property type="component" value="Unassembled WGS sequence"/>
</dbReference>
<keyword evidence="2" id="KW-0067">ATP-binding</keyword>